<feature type="transmembrane region" description="Helical" evidence="8">
    <location>
        <begin position="106"/>
        <end position="123"/>
    </location>
</feature>
<dbReference type="PANTHER" id="PTHR30269">
    <property type="entry name" value="TRANSMEMBRANE PROTEIN YFCA"/>
    <property type="match status" value="1"/>
</dbReference>
<dbReference type="EMBL" id="JADDOJ010000039">
    <property type="protein sequence ID" value="MBE7941114.1"/>
    <property type="molecule type" value="Genomic_DNA"/>
</dbReference>
<feature type="transmembrane region" description="Helical" evidence="8">
    <location>
        <begin position="204"/>
        <end position="226"/>
    </location>
</feature>
<dbReference type="InterPro" id="IPR052017">
    <property type="entry name" value="TSUP"/>
</dbReference>
<evidence type="ECO:0000256" key="3">
    <source>
        <dbReference type="ARBA" id="ARBA00022448"/>
    </source>
</evidence>
<evidence type="ECO:0000256" key="8">
    <source>
        <dbReference type="RuleBase" id="RU363041"/>
    </source>
</evidence>
<dbReference type="PANTHER" id="PTHR30269:SF37">
    <property type="entry name" value="MEMBRANE TRANSPORTER PROTEIN"/>
    <property type="match status" value="1"/>
</dbReference>
<dbReference type="InterPro" id="IPR002781">
    <property type="entry name" value="TM_pro_TauE-like"/>
</dbReference>
<evidence type="ECO:0000256" key="6">
    <source>
        <dbReference type="ARBA" id="ARBA00022989"/>
    </source>
</evidence>
<dbReference type="RefSeq" id="WP_193780656.1">
    <property type="nucleotide sequence ID" value="NZ_JADDOJ010000039.1"/>
</dbReference>
<dbReference type="Proteomes" id="UP000715965">
    <property type="component" value="Unassembled WGS sequence"/>
</dbReference>
<reference evidence="9 10" key="1">
    <citation type="submission" date="2020-10" db="EMBL/GenBank/DDBJ databases">
        <title>Draft genome of Ramlibacter aquaticus LMG 30558.</title>
        <authorList>
            <person name="Props R."/>
        </authorList>
    </citation>
    <scope>NUCLEOTIDE SEQUENCE [LARGE SCALE GENOMIC DNA]</scope>
    <source>
        <strain evidence="9 10">LMG 30558</strain>
    </source>
</reference>
<keyword evidence="5 8" id="KW-0812">Transmembrane</keyword>
<keyword evidence="7 8" id="KW-0472">Membrane</keyword>
<accession>A0ABR9SG05</accession>
<keyword evidence="4 8" id="KW-1003">Cell membrane</keyword>
<comment type="similarity">
    <text evidence="2 8">Belongs to the 4-toluene sulfonate uptake permease (TSUP) (TC 2.A.102) family.</text>
</comment>
<sequence length="264" mass="27418">MPEFTALLPTLLPFLACVVAATVVQNLTGFALGLVLLGLVELLHLVPIAEAANASMALSLVNAIAFFRAERSRPPWRMMRPALLASLPGVVLGVALLAWLSLNATLWLRLLLGLAVLGSAVVLGRQGQARAQPSAPPAFAVAGFLAGLLGGLFSTSGPPIVFHLYRQPFDAATIRRALVLVFSVNALTRMVLVTASGHLSTRSIVLGAVAVPVVMVVTHLCVRYPIPVRGRTLNLLAAGLLAITGSTLTLSAARLLAAAPAAVP</sequence>
<evidence type="ECO:0000256" key="5">
    <source>
        <dbReference type="ARBA" id="ARBA00022692"/>
    </source>
</evidence>
<feature type="transmembrane region" description="Helical" evidence="8">
    <location>
        <begin position="135"/>
        <end position="153"/>
    </location>
</feature>
<dbReference type="Pfam" id="PF01925">
    <property type="entry name" value="TauE"/>
    <property type="match status" value="1"/>
</dbReference>
<evidence type="ECO:0000313" key="10">
    <source>
        <dbReference type="Proteomes" id="UP000715965"/>
    </source>
</evidence>
<name>A0ABR9SG05_9BURK</name>
<evidence type="ECO:0000256" key="7">
    <source>
        <dbReference type="ARBA" id="ARBA00023136"/>
    </source>
</evidence>
<keyword evidence="6 8" id="KW-1133">Transmembrane helix</keyword>
<comment type="subcellular location">
    <subcellularLocation>
        <location evidence="1 8">Cell membrane</location>
        <topology evidence="1 8">Multi-pass membrane protein</topology>
    </subcellularLocation>
</comment>
<keyword evidence="3" id="KW-0813">Transport</keyword>
<protein>
    <recommendedName>
        <fullName evidence="8">Probable membrane transporter protein</fullName>
    </recommendedName>
</protein>
<evidence type="ECO:0000313" key="9">
    <source>
        <dbReference type="EMBL" id="MBE7941114.1"/>
    </source>
</evidence>
<feature type="transmembrane region" description="Helical" evidence="8">
    <location>
        <begin position="44"/>
        <end position="69"/>
    </location>
</feature>
<feature type="transmembrane region" description="Helical" evidence="8">
    <location>
        <begin position="81"/>
        <end position="100"/>
    </location>
</feature>
<comment type="caution">
    <text evidence="9">The sequence shown here is derived from an EMBL/GenBank/DDBJ whole genome shotgun (WGS) entry which is preliminary data.</text>
</comment>
<gene>
    <name evidence="9" type="ORF">IM725_11090</name>
</gene>
<feature type="transmembrane region" description="Helical" evidence="8">
    <location>
        <begin position="232"/>
        <end position="257"/>
    </location>
</feature>
<evidence type="ECO:0000256" key="1">
    <source>
        <dbReference type="ARBA" id="ARBA00004651"/>
    </source>
</evidence>
<keyword evidence="10" id="KW-1185">Reference proteome</keyword>
<feature type="transmembrane region" description="Helical" evidence="8">
    <location>
        <begin position="173"/>
        <end position="192"/>
    </location>
</feature>
<organism evidence="9 10">
    <name type="scientific">Ramlibacter aquaticus</name>
    <dbReference type="NCBI Taxonomy" id="2780094"/>
    <lineage>
        <taxon>Bacteria</taxon>
        <taxon>Pseudomonadati</taxon>
        <taxon>Pseudomonadota</taxon>
        <taxon>Betaproteobacteria</taxon>
        <taxon>Burkholderiales</taxon>
        <taxon>Comamonadaceae</taxon>
        <taxon>Ramlibacter</taxon>
    </lineage>
</organism>
<evidence type="ECO:0000256" key="2">
    <source>
        <dbReference type="ARBA" id="ARBA00009142"/>
    </source>
</evidence>
<proteinExistence type="inferred from homology"/>
<evidence type="ECO:0000256" key="4">
    <source>
        <dbReference type="ARBA" id="ARBA00022475"/>
    </source>
</evidence>